<dbReference type="InterPro" id="IPR003439">
    <property type="entry name" value="ABC_transporter-like_ATP-bd"/>
</dbReference>
<dbReference type="AlphaFoldDB" id="A0A9W7BRP6"/>
<keyword evidence="10" id="KW-0694">RNA-binding</keyword>
<dbReference type="GO" id="GO:0000049">
    <property type="term" value="F:tRNA binding"/>
    <property type="evidence" value="ECO:0007669"/>
    <property type="project" value="UniProtKB-KW"/>
</dbReference>
<evidence type="ECO:0000256" key="11">
    <source>
        <dbReference type="ARBA" id="ARBA00022917"/>
    </source>
</evidence>
<feature type="compositionally biased region" description="Low complexity" evidence="12">
    <location>
        <begin position="41"/>
        <end position="50"/>
    </location>
</feature>
<dbReference type="OrthoDB" id="6500128at2759"/>
<evidence type="ECO:0000256" key="2">
    <source>
        <dbReference type="ARBA" id="ARBA00022490"/>
    </source>
</evidence>
<dbReference type="GO" id="GO:0016887">
    <property type="term" value="F:ATP hydrolysis activity"/>
    <property type="evidence" value="ECO:0007669"/>
    <property type="project" value="InterPro"/>
</dbReference>
<dbReference type="PANTHER" id="PTHR43858:SF1">
    <property type="entry name" value="ABC TRANSPORTER-RELATED PROTEIN"/>
    <property type="match status" value="1"/>
</dbReference>
<keyword evidence="9" id="KW-0810">Translation regulation</keyword>
<keyword evidence="13" id="KW-0732">Signal</keyword>
<dbReference type="GO" id="GO:0006412">
    <property type="term" value="P:translation"/>
    <property type="evidence" value="ECO:0007669"/>
    <property type="project" value="UniProtKB-KW"/>
</dbReference>
<reference evidence="16" key="1">
    <citation type="journal article" date="2023" name="Commun. Biol.">
        <title>Genome analysis of Parmales, the sister group of diatoms, reveals the evolutionary specialization of diatoms from phago-mixotrophs to photoautotrophs.</title>
        <authorList>
            <person name="Ban H."/>
            <person name="Sato S."/>
            <person name="Yoshikawa S."/>
            <person name="Yamada K."/>
            <person name="Nakamura Y."/>
            <person name="Ichinomiya M."/>
            <person name="Sato N."/>
            <person name="Blanc-Mathieu R."/>
            <person name="Endo H."/>
            <person name="Kuwata A."/>
            <person name="Ogata H."/>
        </authorList>
    </citation>
    <scope>NUCLEOTIDE SEQUENCE [LARGE SCALE GENOMIC DNA]</scope>
    <source>
        <strain evidence="16">NIES 3701</strain>
    </source>
</reference>
<dbReference type="SMART" id="SM00382">
    <property type="entry name" value="AAA"/>
    <property type="match status" value="2"/>
</dbReference>
<evidence type="ECO:0000256" key="9">
    <source>
        <dbReference type="ARBA" id="ARBA00022845"/>
    </source>
</evidence>
<dbReference type="InterPro" id="IPR017871">
    <property type="entry name" value="ABC_transporter-like_CS"/>
</dbReference>
<keyword evidence="5" id="KW-0677">Repeat</keyword>
<dbReference type="SUPFAM" id="SSF52540">
    <property type="entry name" value="P-loop containing nucleoside triphosphate hydrolases"/>
    <property type="match status" value="2"/>
</dbReference>
<evidence type="ECO:0000256" key="3">
    <source>
        <dbReference type="ARBA" id="ARBA00022555"/>
    </source>
</evidence>
<protein>
    <recommendedName>
        <fullName evidence="14">ABC transporter domain-containing protein</fullName>
    </recommendedName>
</protein>
<feature type="chain" id="PRO_5040807041" description="ABC transporter domain-containing protein" evidence="13">
    <location>
        <begin position="20"/>
        <end position="615"/>
    </location>
</feature>
<dbReference type="Pfam" id="PF00005">
    <property type="entry name" value="ABC_tran"/>
    <property type="match status" value="2"/>
</dbReference>
<accession>A0A9W7BRP6</accession>
<keyword evidence="6" id="KW-0547">Nucleotide-binding</keyword>
<feature type="signal peptide" evidence="13">
    <location>
        <begin position="1"/>
        <end position="19"/>
    </location>
</feature>
<dbReference type="InterPro" id="IPR027417">
    <property type="entry name" value="P-loop_NTPase"/>
</dbReference>
<keyword evidence="11" id="KW-0648">Protein biosynthesis</keyword>
<dbReference type="GO" id="GO:0019843">
    <property type="term" value="F:rRNA binding"/>
    <property type="evidence" value="ECO:0007669"/>
    <property type="project" value="UniProtKB-KW"/>
</dbReference>
<keyword evidence="16" id="KW-1185">Reference proteome</keyword>
<sequence>MKLQCLLVLLSLNLMLCYGKKKKQQSGGGGGTSYDKRSQKSSSSSSSSSSLTDKLDSDYIFSLLSVTKQSPSSERQILSNINLSFYPTAKIGVVGSNGSGKSTLLKIMAGLDTEFSGTSRPKPGARIGYLAQEPVLNGDTVGECIEDAVKESRDILEEYNDLAVKLGEDMTSDEMETVMSRFNSLQDQIDASDLWELDRSVERACESLRCPPLDEKVENLSGGEKRRVALAGLVLRNYDVLLLDEPTNHLDAESVSWLEKFLDQFKGTVVCITHDRYFLENVAQWILELDKGSCYPHEGNYSDWLSAKSSRLESEKQAETALSKRLKSEMEWIKSTPKAKGNKSKSRLNKYEELLLSSTPSESLLRTKGQIYIPPGPRLGDVVVSCESLTKSFSSKCLLNDISFSIPPGGIIGVIGPNGSGKSTLLKMITSELQPDSGTLKIGETVKLVSVGQERDKNLDDTKTAYDEISGGLDEIDLGGTKVGSRGYCSLFGITGGLQQSRVRDLSGGERNRCLLAKMVKSGGNFLLLDEPTNDLDSETIRSLEDALLNFGGSAMVVSHDRYFLDKVATHILAFEGDSKVVFFEGNYGEYEIDKVKRLGEKAIKPITYAKLVNA</sequence>
<dbReference type="GO" id="GO:0005524">
    <property type="term" value="F:ATP binding"/>
    <property type="evidence" value="ECO:0007669"/>
    <property type="project" value="UniProtKB-KW"/>
</dbReference>
<dbReference type="InterPro" id="IPR003593">
    <property type="entry name" value="AAA+_ATPase"/>
</dbReference>
<dbReference type="GO" id="GO:0045900">
    <property type="term" value="P:negative regulation of translational elongation"/>
    <property type="evidence" value="ECO:0007669"/>
    <property type="project" value="InterPro"/>
</dbReference>
<evidence type="ECO:0000259" key="14">
    <source>
        <dbReference type="PROSITE" id="PS50893"/>
    </source>
</evidence>
<keyword evidence="3" id="KW-0820">tRNA-binding</keyword>
<evidence type="ECO:0000256" key="7">
    <source>
        <dbReference type="ARBA" id="ARBA00022801"/>
    </source>
</evidence>
<dbReference type="InterPro" id="IPR032781">
    <property type="entry name" value="ABC_tran_Xtn"/>
</dbReference>
<dbReference type="NCBIfam" id="NF008775">
    <property type="entry name" value="PRK11819.1"/>
    <property type="match status" value="1"/>
</dbReference>
<dbReference type="FunFam" id="3.40.50.300:FF:000183">
    <property type="entry name" value="ABC transporter ATP-binding protein yjjK"/>
    <property type="match status" value="1"/>
</dbReference>
<feature type="domain" description="ABC transporter" evidence="14">
    <location>
        <begin position="384"/>
        <end position="602"/>
    </location>
</feature>
<evidence type="ECO:0000313" key="16">
    <source>
        <dbReference type="Proteomes" id="UP001165085"/>
    </source>
</evidence>
<evidence type="ECO:0000256" key="5">
    <source>
        <dbReference type="ARBA" id="ARBA00022737"/>
    </source>
</evidence>
<feature type="region of interest" description="Disordered" evidence="12">
    <location>
        <begin position="21"/>
        <end position="52"/>
    </location>
</feature>
<comment type="similarity">
    <text evidence="1">Belongs to the ABC transporter superfamily. ABCF family. Translational throttle EttA subfamily.</text>
</comment>
<dbReference type="CDD" id="cd03221">
    <property type="entry name" value="ABCF_EF-3"/>
    <property type="match status" value="2"/>
</dbReference>
<evidence type="ECO:0000313" key="15">
    <source>
        <dbReference type="EMBL" id="GMH96221.1"/>
    </source>
</evidence>
<name>A0A9W7BRP6_9STRA</name>
<evidence type="ECO:0000256" key="4">
    <source>
        <dbReference type="ARBA" id="ARBA00022730"/>
    </source>
</evidence>
<evidence type="ECO:0000256" key="6">
    <source>
        <dbReference type="ARBA" id="ARBA00022741"/>
    </source>
</evidence>
<feature type="domain" description="ABC transporter" evidence="14">
    <location>
        <begin position="61"/>
        <end position="316"/>
    </location>
</feature>
<dbReference type="Gene3D" id="3.40.50.300">
    <property type="entry name" value="P-loop containing nucleotide triphosphate hydrolases"/>
    <property type="match status" value="2"/>
</dbReference>
<keyword evidence="8" id="KW-0067">ATP-binding</keyword>
<comment type="caution">
    <text evidence="15">The sequence shown here is derived from an EMBL/GenBank/DDBJ whole genome shotgun (WGS) entry which is preliminary data.</text>
</comment>
<dbReference type="PROSITE" id="PS00211">
    <property type="entry name" value="ABC_TRANSPORTER_1"/>
    <property type="match status" value="1"/>
</dbReference>
<dbReference type="Pfam" id="PF12848">
    <property type="entry name" value="ABC_tran_Xtn"/>
    <property type="match status" value="1"/>
</dbReference>
<evidence type="ECO:0000256" key="8">
    <source>
        <dbReference type="ARBA" id="ARBA00022840"/>
    </source>
</evidence>
<keyword evidence="7" id="KW-0378">Hydrolase</keyword>
<keyword evidence="4" id="KW-0699">rRNA-binding</keyword>
<organism evidence="15 16">
    <name type="scientific">Triparma strigata</name>
    <dbReference type="NCBI Taxonomy" id="1606541"/>
    <lineage>
        <taxon>Eukaryota</taxon>
        <taxon>Sar</taxon>
        <taxon>Stramenopiles</taxon>
        <taxon>Ochrophyta</taxon>
        <taxon>Bolidophyceae</taxon>
        <taxon>Parmales</taxon>
        <taxon>Triparmaceae</taxon>
        <taxon>Triparma</taxon>
    </lineage>
</organism>
<evidence type="ECO:0000256" key="13">
    <source>
        <dbReference type="SAM" id="SignalP"/>
    </source>
</evidence>
<proteinExistence type="inferred from homology"/>
<dbReference type="PANTHER" id="PTHR43858">
    <property type="entry name" value="ENERGY-DEPENDENT TRANSLATIONAL THROTTLE PROTEIN ETTA"/>
    <property type="match status" value="1"/>
</dbReference>
<evidence type="ECO:0000256" key="10">
    <source>
        <dbReference type="ARBA" id="ARBA00022884"/>
    </source>
</evidence>
<gene>
    <name evidence="15" type="ORF">TrST_g8693</name>
</gene>
<keyword evidence="2" id="KW-0963">Cytoplasm</keyword>
<dbReference type="InterPro" id="IPR022374">
    <property type="entry name" value="EttA"/>
</dbReference>
<evidence type="ECO:0000256" key="12">
    <source>
        <dbReference type="SAM" id="MobiDB-lite"/>
    </source>
</evidence>
<dbReference type="PROSITE" id="PS50893">
    <property type="entry name" value="ABC_TRANSPORTER_2"/>
    <property type="match status" value="2"/>
</dbReference>
<dbReference type="FunFam" id="3.40.50.300:FF:000011">
    <property type="entry name" value="Putative ABC transporter ATP-binding component"/>
    <property type="match status" value="1"/>
</dbReference>
<dbReference type="Proteomes" id="UP001165085">
    <property type="component" value="Unassembled WGS sequence"/>
</dbReference>
<dbReference type="EMBL" id="BRXY01000463">
    <property type="protein sequence ID" value="GMH96221.1"/>
    <property type="molecule type" value="Genomic_DNA"/>
</dbReference>
<evidence type="ECO:0000256" key="1">
    <source>
        <dbReference type="ARBA" id="ARBA00005868"/>
    </source>
</evidence>